<comment type="caution">
    <text evidence="3">The sequence shown here is derived from an EMBL/GenBank/DDBJ whole genome shotgun (WGS) entry which is preliminary data.</text>
</comment>
<evidence type="ECO:0000313" key="3">
    <source>
        <dbReference type="EMBL" id="KAG8488653.1"/>
    </source>
</evidence>
<proteinExistence type="predicted"/>
<protein>
    <recommendedName>
        <fullName evidence="2">Aminotransferase-like plant mobile domain-containing protein</fullName>
    </recommendedName>
</protein>
<feature type="compositionally biased region" description="Basic and acidic residues" evidence="1">
    <location>
        <begin position="139"/>
        <end position="151"/>
    </location>
</feature>
<evidence type="ECO:0000256" key="1">
    <source>
        <dbReference type="SAM" id="MobiDB-lite"/>
    </source>
</evidence>
<evidence type="ECO:0000313" key="4">
    <source>
        <dbReference type="Proteomes" id="UP000701853"/>
    </source>
</evidence>
<dbReference type="OrthoDB" id="994755at2759"/>
<feature type="domain" description="Aminotransferase-like plant mobile" evidence="2">
    <location>
        <begin position="21"/>
        <end position="129"/>
    </location>
</feature>
<feature type="compositionally biased region" description="Polar residues" evidence="1">
    <location>
        <begin position="155"/>
        <end position="181"/>
    </location>
</feature>
<dbReference type="EMBL" id="JAHUZN010000007">
    <property type="protein sequence ID" value="KAG8488653.1"/>
    <property type="molecule type" value="Genomic_DNA"/>
</dbReference>
<dbReference type="GO" id="GO:0010073">
    <property type="term" value="P:meristem maintenance"/>
    <property type="evidence" value="ECO:0007669"/>
    <property type="project" value="InterPro"/>
</dbReference>
<name>A0A8J5YRC1_9ROSI</name>
<dbReference type="Proteomes" id="UP000701853">
    <property type="component" value="Chromosome 7"/>
</dbReference>
<organism evidence="3 4">
    <name type="scientific">Gossypium anomalum</name>
    <dbReference type="NCBI Taxonomy" id="47600"/>
    <lineage>
        <taxon>Eukaryota</taxon>
        <taxon>Viridiplantae</taxon>
        <taxon>Streptophyta</taxon>
        <taxon>Embryophyta</taxon>
        <taxon>Tracheophyta</taxon>
        <taxon>Spermatophyta</taxon>
        <taxon>Magnoliopsida</taxon>
        <taxon>eudicotyledons</taxon>
        <taxon>Gunneridae</taxon>
        <taxon>Pentapetalae</taxon>
        <taxon>rosids</taxon>
        <taxon>malvids</taxon>
        <taxon>Malvales</taxon>
        <taxon>Malvaceae</taxon>
        <taxon>Malvoideae</taxon>
        <taxon>Gossypium</taxon>
    </lineage>
</organism>
<gene>
    <name evidence="3" type="ORF">CXB51_016716</name>
</gene>
<dbReference type="PANTHER" id="PTHR46033:SF8">
    <property type="entry name" value="PROTEIN MAINTENANCE OF MERISTEMS-LIKE"/>
    <property type="match status" value="1"/>
</dbReference>
<evidence type="ECO:0000259" key="2">
    <source>
        <dbReference type="Pfam" id="PF10536"/>
    </source>
</evidence>
<sequence length="213" mass="24839">MGTVSLSIFTSSSEPPIYILTNNEFQWTPYEDPTIRAVIPNEFFQNLNIWHVKIPLVNYAIVEIHQSDRVLRQFRFRQSIPVEPEVLDDEHKVDLRLLNTDWLKHWSEYIEMWENRIHDKPYLLSKEERRRQICVQRERRGPLNLRRRDDDASPSAASTQSPGPSTAPTQLSGPTLQPMTPISQPFQIIPGAYPSPYMYLNPFMFPFLSPMAG</sequence>
<keyword evidence="4" id="KW-1185">Reference proteome</keyword>
<feature type="region of interest" description="Disordered" evidence="1">
    <location>
        <begin position="139"/>
        <end position="181"/>
    </location>
</feature>
<reference evidence="3 4" key="1">
    <citation type="journal article" date="2021" name="bioRxiv">
        <title>The Gossypium anomalum genome as a resource for cotton improvement and evolutionary analysis of hybrid incompatibility.</title>
        <authorList>
            <person name="Grover C.E."/>
            <person name="Yuan D."/>
            <person name="Arick M.A."/>
            <person name="Miller E.R."/>
            <person name="Hu G."/>
            <person name="Peterson D.G."/>
            <person name="Wendel J.F."/>
            <person name="Udall J.A."/>
        </authorList>
    </citation>
    <scope>NUCLEOTIDE SEQUENCE [LARGE SCALE GENOMIC DNA]</scope>
    <source>
        <strain evidence="3">JFW-Udall</strain>
        <tissue evidence="3">Leaf</tissue>
    </source>
</reference>
<dbReference type="Pfam" id="PF10536">
    <property type="entry name" value="PMD"/>
    <property type="match status" value="1"/>
</dbReference>
<accession>A0A8J5YRC1</accession>
<dbReference type="AlphaFoldDB" id="A0A8J5YRC1"/>
<dbReference type="PANTHER" id="PTHR46033">
    <property type="entry name" value="PROTEIN MAIN-LIKE 2"/>
    <property type="match status" value="1"/>
</dbReference>
<dbReference type="InterPro" id="IPR019557">
    <property type="entry name" value="AminoTfrase-like_pln_mobile"/>
</dbReference>
<dbReference type="InterPro" id="IPR044824">
    <property type="entry name" value="MAIN-like"/>
</dbReference>